<gene>
    <name evidence="7" type="ORF">JTE90_015650</name>
</gene>
<comment type="catalytic activity">
    <reaction evidence="3">
        <text>ATP + H2O = ADP + phosphate + H(+)</text>
        <dbReference type="Rhea" id="RHEA:13065"/>
        <dbReference type="ChEBI" id="CHEBI:15377"/>
        <dbReference type="ChEBI" id="CHEBI:15378"/>
        <dbReference type="ChEBI" id="CHEBI:30616"/>
        <dbReference type="ChEBI" id="CHEBI:43474"/>
        <dbReference type="ChEBI" id="CHEBI:456216"/>
        <dbReference type="EC" id="3.6.4.12"/>
    </reaction>
    <physiologicalReaction direction="left-to-right" evidence="3">
        <dbReference type="Rhea" id="RHEA:13066"/>
    </physiologicalReaction>
</comment>
<evidence type="ECO:0000256" key="3">
    <source>
        <dbReference type="ARBA" id="ARBA00048432"/>
    </source>
</evidence>
<dbReference type="EC" id="3.6.4.12" evidence="4"/>
<dbReference type="EMBL" id="JAFNEN010000293">
    <property type="protein sequence ID" value="KAG8186713.1"/>
    <property type="molecule type" value="Genomic_DNA"/>
</dbReference>
<dbReference type="PANTHER" id="PTHR11630">
    <property type="entry name" value="DNA REPLICATION LICENSING FACTOR MCM FAMILY MEMBER"/>
    <property type="match status" value="1"/>
</dbReference>
<dbReference type="GO" id="GO:0042555">
    <property type="term" value="C:MCM complex"/>
    <property type="evidence" value="ECO:0007669"/>
    <property type="project" value="UniProtKB-UniRule"/>
</dbReference>
<dbReference type="AlphaFoldDB" id="A0AAV6UST3"/>
<dbReference type="GO" id="GO:0000727">
    <property type="term" value="P:double-strand break repair via break-induced replication"/>
    <property type="evidence" value="ECO:0007669"/>
    <property type="project" value="TreeGrafter"/>
</dbReference>
<dbReference type="PANTHER" id="PTHR11630:SF42">
    <property type="entry name" value="DNA REPLICATION LICENSING FACTOR MCM5"/>
    <property type="match status" value="1"/>
</dbReference>
<keyword evidence="4" id="KW-0547">Nucleotide-binding</keyword>
<comment type="subcellular location">
    <subcellularLocation>
        <location evidence="4">Nucleus</location>
    </subcellularLocation>
</comment>
<dbReference type="InterPro" id="IPR031327">
    <property type="entry name" value="MCM"/>
</dbReference>
<dbReference type="GO" id="GO:0017116">
    <property type="term" value="F:single-stranded DNA helicase activity"/>
    <property type="evidence" value="ECO:0007669"/>
    <property type="project" value="TreeGrafter"/>
</dbReference>
<comment type="caution">
    <text evidence="7">The sequence shown here is derived from an EMBL/GenBank/DDBJ whole genome shotgun (WGS) entry which is preliminary data.</text>
</comment>
<feature type="domain" description="MCM5 C-terminal" evidence="6">
    <location>
        <begin position="156"/>
        <end position="214"/>
    </location>
</feature>
<dbReference type="InterPro" id="IPR041562">
    <property type="entry name" value="MCM_lid"/>
</dbReference>
<sequence>MIFIVKDEHEEIKDNTLAKHVMCLHMNALSTTKETKGKLSLSTLKKYIAYCRARCGPRLSEEVADKLKNYLCMRSSYKEQHGMMKIIIPITVGQLEAIIRISEALAKMELQPFATERHVDEAMRLFQVSTLDAAHSGDLAGAEGFTTEEEHQSLLRIERQLKKRFAIGSQVSELSIVQDFLKQKYPERAIYKVLFLMIRRGELQHRMQRKMLYRIK</sequence>
<dbReference type="GO" id="GO:0006270">
    <property type="term" value="P:DNA replication initiation"/>
    <property type="evidence" value="ECO:0007669"/>
    <property type="project" value="UniProtKB-UniRule"/>
</dbReference>
<dbReference type="InterPro" id="IPR027417">
    <property type="entry name" value="P-loop_NTPase"/>
</dbReference>
<dbReference type="GO" id="GO:0003697">
    <property type="term" value="F:single-stranded DNA binding"/>
    <property type="evidence" value="ECO:0007669"/>
    <property type="project" value="TreeGrafter"/>
</dbReference>
<keyword evidence="4" id="KW-0235">DNA replication</keyword>
<evidence type="ECO:0000256" key="1">
    <source>
        <dbReference type="ARBA" id="ARBA00008010"/>
    </source>
</evidence>
<dbReference type="GO" id="GO:0005524">
    <property type="term" value="F:ATP binding"/>
    <property type="evidence" value="ECO:0007669"/>
    <property type="project" value="UniProtKB-UniRule"/>
</dbReference>
<keyword evidence="8" id="KW-1185">Reference proteome</keyword>
<keyword evidence="2 4" id="KW-0131">Cell cycle</keyword>
<proteinExistence type="inferred from homology"/>
<dbReference type="Proteomes" id="UP000827092">
    <property type="component" value="Unassembled WGS sequence"/>
</dbReference>
<dbReference type="PRINTS" id="PR01661">
    <property type="entry name" value="MCMPROTEIN5"/>
</dbReference>
<dbReference type="Pfam" id="PF21933">
    <property type="entry name" value="MCM5_C"/>
    <property type="match status" value="1"/>
</dbReference>
<evidence type="ECO:0000256" key="2">
    <source>
        <dbReference type="ARBA" id="ARBA00023306"/>
    </source>
</evidence>
<feature type="domain" description="MCM AAA-lid" evidence="5">
    <location>
        <begin position="43"/>
        <end position="129"/>
    </location>
</feature>
<keyword evidence="4" id="KW-0238">DNA-binding</keyword>
<dbReference type="GO" id="GO:0016787">
    <property type="term" value="F:hydrolase activity"/>
    <property type="evidence" value="ECO:0007669"/>
    <property type="project" value="UniProtKB-KW"/>
</dbReference>
<keyword evidence="4" id="KW-0347">Helicase</keyword>
<evidence type="ECO:0000313" key="7">
    <source>
        <dbReference type="EMBL" id="KAG8186713.1"/>
    </source>
</evidence>
<reference evidence="7 8" key="1">
    <citation type="journal article" date="2022" name="Nat. Ecol. Evol.">
        <title>A masculinizing supergene underlies an exaggerated male reproductive morph in a spider.</title>
        <authorList>
            <person name="Hendrickx F."/>
            <person name="De Corte Z."/>
            <person name="Sonet G."/>
            <person name="Van Belleghem S.M."/>
            <person name="Kostlbacher S."/>
            <person name="Vangestel C."/>
        </authorList>
    </citation>
    <scope>NUCLEOTIDE SEQUENCE [LARGE SCALE GENOMIC DNA]</scope>
    <source>
        <strain evidence="7">W744_W776</strain>
    </source>
</reference>
<accession>A0AAV6UST3</accession>
<comment type="subunit">
    <text evidence="4">Component of the MCM2-7 complex.</text>
</comment>
<dbReference type="GO" id="GO:0005634">
    <property type="term" value="C:nucleus"/>
    <property type="evidence" value="ECO:0007669"/>
    <property type="project" value="UniProtKB-SubCell"/>
</dbReference>
<keyword evidence="4" id="KW-0378">Hydrolase</keyword>
<organism evidence="7 8">
    <name type="scientific">Oedothorax gibbosus</name>
    <dbReference type="NCBI Taxonomy" id="931172"/>
    <lineage>
        <taxon>Eukaryota</taxon>
        <taxon>Metazoa</taxon>
        <taxon>Ecdysozoa</taxon>
        <taxon>Arthropoda</taxon>
        <taxon>Chelicerata</taxon>
        <taxon>Arachnida</taxon>
        <taxon>Araneae</taxon>
        <taxon>Araneomorphae</taxon>
        <taxon>Entelegynae</taxon>
        <taxon>Araneoidea</taxon>
        <taxon>Linyphiidae</taxon>
        <taxon>Erigoninae</taxon>
        <taxon>Oedothorax</taxon>
    </lineage>
</organism>
<dbReference type="GO" id="GO:0043138">
    <property type="term" value="F:3'-5' DNA helicase activity"/>
    <property type="evidence" value="ECO:0007669"/>
    <property type="project" value="TreeGrafter"/>
</dbReference>
<protein>
    <recommendedName>
        <fullName evidence="4">DNA replication licensing factor MCM5</fullName>
        <ecNumber evidence="4">3.6.4.12</ecNumber>
    </recommendedName>
</protein>
<dbReference type="Gene3D" id="3.40.50.300">
    <property type="entry name" value="P-loop containing nucleotide triphosphate hydrolases"/>
    <property type="match status" value="1"/>
</dbReference>
<evidence type="ECO:0000259" key="5">
    <source>
        <dbReference type="Pfam" id="PF17855"/>
    </source>
</evidence>
<name>A0AAV6UST3_9ARAC</name>
<comment type="function">
    <text evidence="4">Acts as component of the MCM2-7 complex (MCM complex) which is the replicative helicase essential for 'once per cell cycle' DNA replication initiation and elongation in eukaryotic cells. The active ATPase sites in the MCM2-7 ring are formed through the interaction surfaces of two neighboring subunits such that a critical structure of a conserved arginine finger motif is provided in trans relative to the ATP-binding site of the Walker A box of the adjacent subunit. The six ATPase active sites, however, are likely to contribute differentially to the complex helicase activity.</text>
</comment>
<evidence type="ECO:0000259" key="6">
    <source>
        <dbReference type="Pfam" id="PF21933"/>
    </source>
</evidence>
<evidence type="ECO:0000256" key="4">
    <source>
        <dbReference type="RuleBase" id="RU368063"/>
    </source>
</evidence>
<keyword evidence="4" id="KW-0539">Nucleus</keyword>
<comment type="similarity">
    <text evidence="1 4">Belongs to the MCM family.</text>
</comment>
<keyword evidence="4" id="KW-0067">ATP-binding</keyword>
<dbReference type="InterPro" id="IPR008048">
    <property type="entry name" value="MCM5"/>
</dbReference>
<evidence type="ECO:0000313" key="8">
    <source>
        <dbReference type="Proteomes" id="UP000827092"/>
    </source>
</evidence>
<dbReference type="GO" id="GO:0003688">
    <property type="term" value="F:DNA replication origin binding"/>
    <property type="evidence" value="ECO:0007669"/>
    <property type="project" value="UniProtKB-UniRule"/>
</dbReference>
<dbReference type="Pfam" id="PF17855">
    <property type="entry name" value="MCM_lid"/>
    <property type="match status" value="1"/>
</dbReference>
<dbReference type="InterPro" id="IPR054125">
    <property type="entry name" value="MCM5_C"/>
</dbReference>